<accession>A0A1I4VJT2</accession>
<reference evidence="2" key="1">
    <citation type="submission" date="2016-10" db="EMBL/GenBank/DDBJ databases">
        <authorList>
            <person name="Varghese N."/>
            <person name="Submissions S."/>
        </authorList>
    </citation>
    <scope>NUCLEOTIDE SEQUENCE [LARGE SCALE GENOMIC DNA]</scope>
    <source>
        <strain evidence="2">BL36</strain>
    </source>
</reference>
<keyword evidence="2" id="KW-1185">Reference proteome</keyword>
<dbReference type="RefSeq" id="WP_167367915.1">
    <property type="nucleotide sequence ID" value="NZ_FOTK01000105.1"/>
</dbReference>
<name>A0A1I4VJT2_9HYPH</name>
<dbReference type="EMBL" id="FOTK01000105">
    <property type="protein sequence ID" value="SFN01504.1"/>
    <property type="molecule type" value="Genomic_DNA"/>
</dbReference>
<protein>
    <submittedName>
        <fullName evidence="1">Uncharacterized protein</fullName>
    </submittedName>
</protein>
<sequence>MELVEVALLELELLDVDDVLSDERLDWIELSALVRAVASVLLSAPDDSSLLIVDAICSWPEPWRGWGGGRWA</sequence>
<gene>
    <name evidence="1" type="ORF">SAMN05192568_11054</name>
</gene>
<organism evidence="1 2">
    <name type="scientific">Methylobacterium pseudosasicola</name>
    <dbReference type="NCBI Taxonomy" id="582667"/>
    <lineage>
        <taxon>Bacteria</taxon>
        <taxon>Pseudomonadati</taxon>
        <taxon>Pseudomonadota</taxon>
        <taxon>Alphaproteobacteria</taxon>
        <taxon>Hyphomicrobiales</taxon>
        <taxon>Methylobacteriaceae</taxon>
        <taxon>Methylobacterium</taxon>
    </lineage>
</organism>
<evidence type="ECO:0000313" key="2">
    <source>
        <dbReference type="Proteomes" id="UP000199048"/>
    </source>
</evidence>
<dbReference type="AlphaFoldDB" id="A0A1I4VJT2"/>
<dbReference type="Proteomes" id="UP000199048">
    <property type="component" value="Unassembled WGS sequence"/>
</dbReference>
<evidence type="ECO:0000313" key="1">
    <source>
        <dbReference type="EMBL" id="SFN01504.1"/>
    </source>
</evidence>
<proteinExistence type="predicted"/>